<accession>A0A6A5GYI4</accession>
<comment type="caution">
    <text evidence="3">The sequence shown here is derived from an EMBL/GenBank/DDBJ whole genome shotgun (WGS) entry which is preliminary data.</text>
</comment>
<feature type="transmembrane region" description="Helical" evidence="1">
    <location>
        <begin position="103"/>
        <end position="124"/>
    </location>
</feature>
<keyword evidence="1" id="KW-0472">Membrane</keyword>
<feature type="transmembrane region" description="Helical" evidence="1">
    <location>
        <begin position="77"/>
        <end position="97"/>
    </location>
</feature>
<dbReference type="Proteomes" id="UP000483820">
    <property type="component" value="Chromosome IV"/>
</dbReference>
<dbReference type="KEGG" id="crq:GCK72_016103"/>
<protein>
    <submittedName>
        <fullName evidence="3">Uncharacterized protein</fullName>
    </submittedName>
</protein>
<evidence type="ECO:0000256" key="1">
    <source>
        <dbReference type="SAM" id="Phobius"/>
    </source>
</evidence>
<dbReference type="EMBL" id="WUAV01000004">
    <property type="protein sequence ID" value="KAF1759636.1"/>
    <property type="molecule type" value="Genomic_DNA"/>
</dbReference>
<gene>
    <name evidence="3" type="ORF">GCK72_016103</name>
</gene>
<feature type="signal peptide" evidence="2">
    <location>
        <begin position="1"/>
        <end position="19"/>
    </location>
</feature>
<evidence type="ECO:0000313" key="3">
    <source>
        <dbReference type="EMBL" id="KAF1759636.1"/>
    </source>
</evidence>
<dbReference type="CTD" id="78776251"/>
<organism evidence="3 4">
    <name type="scientific">Caenorhabditis remanei</name>
    <name type="common">Caenorhabditis vulgaris</name>
    <dbReference type="NCBI Taxonomy" id="31234"/>
    <lineage>
        <taxon>Eukaryota</taxon>
        <taxon>Metazoa</taxon>
        <taxon>Ecdysozoa</taxon>
        <taxon>Nematoda</taxon>
        <taxon>Chromadorea</taxon>
        <taxon>Rhabditida</taxon>
        <taxon>Rhabditina</taxon>
        <taxon>Rhabditomorpha</taxon>
        <taxon>Rhabditoidea</taxon>
        <taxon>Rhabditidae</taxon>
        <taxon>Peloderinae</taxon>
        <taxon>Caenorhabditis</taxon>
    </lineage>
</organism>
<dbReference type="RefSeq" id="XP_053586095.1">
    <property type="nucleotide sequence ID" value="XM_053731323.1"/>
</dbReference>
<feature type="transmembrane region" description="Helical" evidence="1">
    <location>
        <begin position="43"/>
        <end position="65"/>
    </location>
</feature>
<name>A0A6A5GYI4_CAERE</name>
<keyword evidence="1" id="KW-0812">Transmembrane</keyword>
<sequence length="202" mass="23526">MLLFISLFAIISLIQFIQPNKFSNAPEGSEDKILEEHSWHQFALLGITFVVGLVRGWIAIGAPDVPQRLPNMKRPMYFVIGYGVFQAILGISLTFLHSPDSETRYLITTVSQVLLAVLLGYFAFPYLFTCTIYYTWIFFPTFLCTMFFIMPLVKYQECYYSQYICWVLMIFVGLLELYLMAVNQIYDGYHHSQRPPPRPFYS</sequence>
<feature type="transmembrane region" description="Helical" evidence="1">
    <location>
        <begin position="159"/>
        <end position="179"/>
    </location>
</feature>
<dbReference type="GeneID" id="78776251"/>
<keyword evidence="2" id="KW-0732">Signal</keyword>
<keyword evidence="1" id="KW-1133">Transmembrane helix</keyword>
<proteinExistence type="predicted"/>
<feature type="chain" id="PRO_5025593186" evidence="2">
    <location>
        <begin position="20"/>
        <end position="202"/>
    </location>
</feature>
<evidence type="ECO:0000313" key="4">
    <source>
        <dbReference type="Proteomes" id="UP000483820"/>
    </source>
</evidence>
<dbReference type="AlphaFoldDB" id="A0A6A5GYI4"/>
<evidence type="ECO:0000256" key="2">
    <source>
        <dbReference type="SAM" id="SignalP"/>
    </source>
</evidence>
<reference evidence="3 4" key="1">
    <citation type="submission" date="2019-12" db="EMBL/GenBank/DDBJ databases">
        <title>Chromosome-level assembly of the Caenorhabditis remanei genome.</title>
        <authorList>
            <person name="Teterina A.A."/>
            <person name="Willis J.H."/>
            <person name="Phillips P.C."/>
        </authorList>
    </citation>
    <scope>NUCLEOTIDE SEQUENCE [LARGE SCALE GENOMIC DNA]</scope>
    <source>
        <strain evidence="3 4">PX506</strain>
        <tissue evidence="3">Whole organism</tissue>
    </source>
</reference>
<feature type="transmembrane region" description="Helical" evidence="1">
    <location>
        <begin position="131"/>
        <end position="153"/>
    </location>
</feature>